<dbReference type="EMBL" id="OE842803">
    <property type="protein sequence ID" value="CAD7601435.1"/>
    <property type="molecule type" value="Genomic_DNA"/>
</dbReference>
<dbReference type="InterPro" id="IPR001128">
    <property type="entry name" value="Cyt_P450"/>
</dbReference>
<evidence type="ECO:0000313" key="9">
    <source>
        <dbReference type="EMBL" id="CAD7601435.1"/>
    </source>
</evidence>
<evidence type="ECO:0000256" key="7">
    <source>
        <dbReference type="ARBA" id="ARBA00023033"/>
    </source>
</evidence>
<dbReference type="InterPro" id="IPR036396">
    <property type="entry name" value="Cyt_P450_sf"/>
</dbReference>
<evidence type="ECO:0000256" key="2">
    <source>
        <dbReference type="ARBA" id="ARBA00010617"/>
    </source>
</evidence>
<keyword evidence="4" id="KW-0479">Metal-binding</keyword>
<evidence type="ECO:0008006" key="10">
    <source>
        <dbReference type="Google" id="ProtNLM"/>
    </source>
</evidence>
<dbReference type="GO" id="GO:0004497">
    <property type="term" value="F:monooxygenase activity"/>
    <property type="evidence" value="ECO:0007669"/>
    <property type="project" value="UniProtKB-KW"/>
</dbReference>
<dbReference type="PANTHER" id="PTHR24291">
    <property type="entry name" value="CYTOCHROME P450 FAMILY 4"/>
    <property type="match status" value="1"/>
</dbReference>
<dbReference type="AlphaFoldDB" id="A0A7R9K2N0"/>
<evidence type="ECO:0000256" key="8">
    <source>
        <dbReference type="SAM" id="MobiDB-lite"/>
    </source>
</evidence>
<evidence type="ECO:0000256" key="1">
    <source>
        <dbReference type="ARBA" id="ARBA00001971"/>
    </source>
</evidence>
<keyword evidence="3" id="KW-0349">Heme</keyword>
<organism evidence="9">
    <name type="scientific">Timema genevievae</name>
    <name type="common">Walking stick</name>
    <dbReference type="NCBI Taxonomy" id="629358"/>
    <lineage>
        <taxon>Eukaryota</taxon>
        <taxon>Metazoa</taxon>
        <taxon>Ecdysozoa</taxon>
        <taxon>Arthropoda</taxon>
        <taxon>Hexapoda</taxon>
        <taxon>Insecta</taxon>
        <taxon>Pterygota</taxon>
        <taxon>Neoptera</taxon>
        <taxon>Polyneoptera</taxon>
        <taxon>Phasmatodea</taxon>
        <taxon>Timematodea</taxon>
        <taxon>Timematoidea</taxon>
        <taxon>Timematidae</taxon>
        <taxon>Timema</taxon>
    </lineage>
</organism>
<sequence length="228" mass="26795">MVQKYTPTVRFWAGPYLIIFVSDPCDLEILMNSEKCLGREICKNIVDRYPLGDGLIAIGGEQWKIHRKFILSSFHYRHFEYFVKENAVDIYHYITDAIDIYHYITDAIDIYHYITKFAFDSICETVLGLEMKVSEKISEKYINSTDTATGILTQMFLKPWLLIPIVIRLTSYHKKMIECTNYLNSFSNELFIKRTKEYRERINQQVSTRVDSDNSAKKNRPSLIDSII</sequence>
<keyword evidence="7" id="KW-0503">Monooxygenase</keyword>
<feature type="region of interest" description="Disordered" evidence="8">
    <location>
        <begin position="209"/>
        <end position="228"/>
    </location>
</feature>
<name>A0A7R9K2N0_TIMGE</name>
<dbReference type="GO" id="GO:0020037">
    <property type="term" value="F:heme binding"/>
    <property type="evidence" value="ECO:0007669"/>
    <property type="project" value="InterPro"/>
</dbReference>
<comment type="similarity">
    <text evidence="2">Belongs to the cytochrome P450 family.</text>
</comment>
<accession>A0A7R9K2N0</accession>
<dbReference type="PANTHER" id="PTHR24291:SF177">
    <property type="entry name" value="CYTOCHROME P450 4AA1-RELATED"/>
    <property type="match status" value="1"/>
</dbReference>
<evidence type="ECO:0000256" key="4">
    <source>
        <dbReference type="ARBA" id="ARBA00022723"/>
    </source>
</evidence>
<reference evidence="9" key="1">
    <citation type="submission" date="2020-11" db="EMBL/GenBank/DDBJ databases">
        <authorList>
            <person name="Tran Van P."/>
        </authorList>
    </citation>
    <scope>NUCLEOTIDE SEQUENCE</scope>
</reference>
<evidence type="ECO:0000256" key="5">
    <source>
        <dbReference type="ARBA" id="ARBA00023002"/>
    </source>
</evidence>
<dbReference type="SUPFAM" id="SSF48264">
    <property type="entry name" value="Cytochrome P450"/>
    <property type="match status" value="1"/>
</dbReference>
<dbReference type="GO" id="GO:0016705">
    <property type="term" value="F:oxidoreductase activity, acting on paired donors, with incorporation or reduction of molecular oxygen"/>
    <property type="evidence" value="ECO:0007669"/>
    <property type="project" value="InterPro"/>
</dbReference>
<dbReference type="InterPro" id="IPR050196">
    <property type="entry name" value="Cytochrome_P450_Monoox"/>
</dbReference>
<evidence type="ECO:0000256" key="3">
    <source>
        <dbReference type="ARBA" id="ARBA00022617"/>
    </source>
</evidence>
<protein>
    <recommendedName>
        <fullName evidence="10">Cytochrome P450</fullName>
    </recommendedName>
</protein>
<keyword evidence="5" id="KW-0560">Oxidoreductase</keyword>
<comment type="cofactor">
    <cofactor evidence="1">
        <name>heme</name>
        <dbReference type="ChEBI" id="CHEBI:30413"/>
    </cofactor>
</comment>
<keyword evidence="6" id="KW-0408">Iron</keyword>
<gene>
    <name evidence="9" type="ORF">TGEB3V08_LOCUS7957</name>
</gene>
<evidence type="ECO:0000256" key="6">
    <source>
        <dbReference type="ARBA" id="ARBA00023004"/>
    </source>
</evidence>
<dbReference type="GO" id="GO:0005506">
    <property type="term" value="F:iron ion binding"/>
    <property type="evidence" value="ECO:0007669"/>
    <property type="project" value="InterPro"/>
</dbReference>
<dbReference type="Pfam" id="PF00067">
    <property type="entry name" value="p450"/>
    <property type="match status" value="1"/>
</dbReference>
<dbReference type="Gene3D" id="1.10.630.10">
    <property type="entry name" value="Cytochrome P450"/>
    <property type="match status" value="1"/>
</dbReference>
<proteinExistence type="inferred from homology"/>